<dbReference type="Gene3D" id="1.20.1250.20">
    <property type="entry name" value="MFS general substrate transporter like domains"/>
    <property type="match status" value="1"/>
</dbReference>
<dbReference type="SUPFAM" id="SSF103473">
    <property type="entry name" value="MFS general substrate transporter"/>
    <property type="match status" value="2"/>
</dbReference>
<comment type="caution">
    <text evidence="2">The sequence shown here is derived from an EMBL/GenBank/DDBJ whole genome shotgun (WGS) entry which is preliminary data.</text>
</comment>
<dbReference type="AlphaFoldDB" id="A0A2M7TIE4"/>
<dbReference type="EMBL" id="PFNL01000112">
    <property type="protein sequence ID" value="PIZ46098.1"/>
    <property type="molecule type" value="Genomic_DNA"/>
</dbReference>
<feature type="transmembrane region" description="Helical" evidence="1">
    <location>
        <begin position="248"/>
        <end position="270"/>
    </location>
</feature>
<keyword evidence="1" id="KW-0472">Membrane</keyword>
<feature type="transmembrane region" description="Helical" evidence="1">
    <location>
        <begin position="97"/>
        <end position="124"/>
    </location>
</feature>
<keyword evidence="1" id="KW-1133">Transmembrane helix</keyword>
<feature type="transmembrane region" description="Helical" evidence="1">
    <location>
        <begin position="174"/>
        <end position="193"/>
    </location>
</feature>
<dbReference type="PANTHER" id="PTHR23526">
    <property type="entry name" value="INTEGRAL MEMBRANE TRANSPORT PROTEIN-RELATED"/>
    <property type="match status" value="1"/>
</dbReference>
<sequence>MYSLTSLLQLPHHKQSELTWLYISSVLRTFVAGFAFSLLPIVLYETNSQDTIKDTLIFVASLYLITHTVRLFVNPLIFNICSTFGLKWGLTLGQVSLTIVCILLKNNALIPAFITLGFAIGFWWDAYHLYFGTKVKDSSIGKNLGTLGALSLMTGMLTPLISGLVLTIESYDTYWNISILLSLVSIVPTFFLTGNKPLSHVSFTDIYRESKNHTRDFFMFFGLSAESVTSRIIWPLALAFILDDYLSLGIFFTLVSLGAIIIYLLLGRYIDSHPKKTMERIGVGAVTTSWFGKVFVQNPIGFYIFEMIHSLGHPLFDMPANAIGYEHAHRETASIYIAFRQTAIQIAEIATLLIFILVISIDAPISVMFILAAFVATLPLIHSKYPVHS</sequence>
<reference evidence="3" key="1">
    <citation type="submission" date="2017-09" db="EMBL/GenBank/DDBJ databases">
        <title>Depth-based differentiation of microbial function through sediment-hosted aquifers and enrichment of novel symbionts in the deep terrestrial subsurface.</title>
        <authorList>
            <person name="Probst A.J."/>
            <person name="Ladd B."/>
            <person name="Jarett J.K."/>
            <person name="Geller-Mcgrath D.E."/>
            <person name="Sieber C.M.K."/>
            <person name="Emerson J.B."/>
            <person name="Anantharaman K."/>
            <person name="Thomas B.C."/>
            <person name="Malmstrom R."/>
            <person name="Stieglmeier M."/>
            <person name="Klingl A."/>
            <person name="Woyke T."/>
            <person name="Ryan C.M."/>
            <person name="Banfield J.F."/>
        </authorList>
    </citation>
    <scope>NUCLEOTIDE SEQUENCE [LARGE SCALE GENOMIC DNA]</scope>
</reference>
<keyword evidence="1" id="KW-0812">Transmembrane</keyword>
<evidence type="ECO:0000313" key="2">
    <source>
        <dbReference type="EMBL" id="PIZ46098.1"/>
    </source>
</evidence>
<name>A0A2M7TIE4_UNCKA</name>
<dbReference type="InterPro" id="IPR052528">
    <property type="entry name" value="Sugar_transport-like"/>
</dbReference>
<gene>
    <name evidence="2" type="ORF">COY32_04040</name>
</gene>
<feature type="transmembrane region" description="Helical" evidence="1">
    <location>
        <begin position="349"/>
        <end position="381"/>
    </location>
</feature>
<feature type="transmembrane region" description="Helical" evidence="1">
    <location>
        <begin position="56"/>
        <end position="77"/>
    </location>
</feature>
<dbReference type="Proteomes" id="UP000228920">
    <property type="component" value="Unassembled WGS sequence"/>
</dbReference>
<feature type="transmembrane region" description="Helical" evidence="1">
    <location>
        <begin position="20"/>
        <end position="44"/>
    </location>
</feature>
<proteinExistence type="predicted"/>
<dbReference type="InterPro" id="IPR036259">
    <property type="entry name" value="MFS_trans_sf"/>
</dbReference>
<dbReference type="PANTHER" id="PTHR23526:SF2">
    <property type="entry name" value="MAJOR FACILITATOR SUPERFAMILY (MFS) PROFILE DOMAIN-CONTAINING PROTEIN"/>
    <property type="match status" value="1"/>
</dbReference>
<evidence type="ECO:0008006" key="4">
    <source>
        <dbReference type="Google" id="ProtNLM"/>
    </source>
</evidence>
<feature type="transmembrane region" description="Helical" evidence="1">
    <location>
        <begin position="144"/>
        <end position="168"/>
    </location>
</feature>
<organism evidence="2 3">
    <name type="scientific">candidate division WWE3 bacterium CG_4_10_14_0_2_um_filter_41_14</name>
    <dbReference type="NCBI Taxonomy" id="1975072"/>
    <lineage>
        <taxon>Bacteria</taxon>
        <taxon>Katanobacteria</taxon>
    </lineage>
</organism>
<evidence type="ECO:0000313" key="3">
    <source>
        <dbReference type="Proteomes" id="UP000228920"/>
    </source>
</evidence>
<protein>
    <recommendedName>
        <fullName evidence="4">MFS transporter</fullName>
    </recommendedName>
</protein>
<evidence type="ECO:0000256" key="1">
    <source>
        <dbReference type="SAM" id="Phobius"/>
    </source>
</evidence>
<accession>A0A2M7TIE4</accession>